<dbReference type="Proteomes" id="UP001595526">
    <property type="component" value="Unassembled WGS sequence"/>
</dbReference>
<evidence type="ECO:0000313" key="2">
    <source>
        <dbReference type="EMBL" id="MFC3196564.1"/>
    </source>
</evidence>
<proteinExistence type="predicted"/>
<organism evidence="2 3">
    <name type="scientific">Parapedobacter deserti</name>
    <dbReference type="NCBI Taxonomy" id="1912957"/>
    <lineage>
        <taxon>Bacteria</taxon>
        <taxon>Pseudomonadati</taxon>
        <taxon>Bacteroidota</taxon>
        <taxon>Sphingobacteriia</taxon>
        <taxon>Sphingobacteriales</taxon>
        <taxon>Sphingobacteriaceae</taxon>
        <taxon>Parapedobacter</taxon>
    </lineage>
</organism>
<reference evidence="3" key="1">
    <citation type="journal article" date="2019" name="Int. J. Syst. Evol. Microbiol.">
        <title>The Global Catalogue of Microorganisms (GCM) 10K type strain sequencing project: providing services to taxonomists for standard genome sequencing and annotation.</title>
        <authorList>
            <consortium name="The Broad Institute Genomics Platform"/>
            <consortium name="The Broad Institute Genome Sequencing Center for Infectious Disease"/>
            <person name="Wu L."/>
            <person name="Ma J."/>
        </authorList>
    </citation>
    <scope>NUCLEOTIDE SEQUENCE [LARGE SCALE GENOMIC DNA]</scope>
    <source>
        <strain evidence="3">KCTC 52416</strain>
    </source>
</reference>
<name>A0ABV7JER1_9SPHI</name>
<dbReference type="PROSITE" id="PS51257">
    <property type="entry name" value="PROKAR_LIPOPROTEIN"/>
    <property type="match status" value="1"/>
</dbReference>
<dbReference type="EMBL" id="JBHRTA010000008">
    <property type="protein sequence ID" value="MFC3196564.1"/>
    <property type="molecule type" value="Genomic_DNA"/>
</dbReference>
<evidence type="ECO:0000313" key="3">
    <source>
        <dbReference type="Proteomes" id="UP001595526"/>
    </source>
</evidence>
<sequence length="69" mass="7174">MKNVFKFGFLGLALSVAVAACNNTTSESEQTDDSLTNQIESQVDATTDSIDSIGGAAIDSLDSLTEDSL</sequence>
<protein>
    <recommendedName>
        <fullName evidence="4">Lipoprotein</fullName>
    </recommendedName>
</protein>
<evidence type="ECO:0008006" key="4">
    <source>
        <dbReference type="Google" id="ProtNLM"/>
    </source>
</evidence>
<dbReference type="RefSeq" id="WP_379019399.1">
    <property type="nucleotide sequence ID" value="NZ_JBHRTA010000008.1"/>
</dbReference>
<comment type="caution">
    <text evidence="2">The sequence shown here is derived from an EMBL/GenBank/DDBJ whole genome shotgun (WGS) entry which is preliminary data.</text>
</comment>
<gene>
    <name evidence="2" type="ORF">ACFOET_02950</name>
</gene>
<evidence type="ECO:0000256" key="1">
    <source>
        <dbReference type="SAM" id="SignalP"/>
    </source>
</evidence>
<keyword evidence="3" id="KW-1185">Reference proteome</keyword>
<feature type="signal peptide" evidence="1">
    <location>
        <begin position="1"/>
        <end position="19"/>
    </location>
</feature>
<accession>A0ABV7JER1</accession>
<feature type="chain" id="PRO_5046359044" description="Lipoprotein" evidence="1">
    <location>
        <begin position="20"/>
        <end position="69"/>
    </location>
</feature>
<keyword evidence="1" id="KW-0732">Signal</keyword>